<feature type="domain" description="Roadblock/LAMTOR2" evidence="1">
    <location>
        <begin position="15"/>
        <end position="105"/>
    </location>
</feature>
<evidence type="ECO:0000313" key="3">
    <source>
        <dbReference type="Proteomes" id="UP000316096"/>
    </source>
</evidence>
<accession>A0A543CJ34</accession>
<protein>
    <submittedName>
        <fullName evidence="2">Putative regulator of Ras-like GTPase activity (Roadblock/LC7/MglB family)</fullName>
    </submittedName>
</protein>
<reference evidence="2 3" key="1">
    <citation type="submission" date="2019-06" db="EMBL/GenBank/DDBJ databases">
        <title>Sequencing the genomes of 1000 actinobacteria strains.</title>
        <authorList>
            <person name="Klenk H.-P."/>
        </authorList>
    </citation>
    <scope>NUCLEOTIDE SEQUENCE [LARGE SCALE GENOMIC DNA]</scope>
    <source>
        <strain evidence="2 3">DSM 102200</strain>
    </source>
</reference>
<dbReference type="PANTHER" id="PTHR36222">
    <property type="entry name" value="SERINE PROTEASE INHIBITOR RV3364C"/>
    <property type="match status" value="1"/>
</dbReference>
<dbReference type="InterPro" id="IPR004942">
    <property type="entry name" value="Roadblock/LAMTOR2_dom"/>
</dbReference>
<evidence type="ECO:0000313" key="2">
    <source>
        <dbReference type="EMBL" id="TQL97095.1"/>
    </source>
</evidence>
<proteinExistence type="predicted"/>
<organism evidence="2 3">
    <name type="scientific">Actinoallomurus bryophytorum</name>
    <dbReference type="NCBI Taxonomy" id="1490222"/>
    <lineage>
        <taxon>Bacteria</taxon>
        <taxon>Bacillati</taxon>
        <taxon>Actinomycetota</taxon>
        <taxon>Actinomycetes</taxon>
        <taxon>Streptosporangiales</taxon>
        <taxon>Thermomonosporaceae</taxon>
        <taxon>Actinoallomurus</taxon>
    </lineage>
</organism>
<dbReference type="InterPro" id="IPR053141">
    <property type="entry name" value="Mycobact_SerProt_Inhib_Rv3364c"/>
</dbReference>
<name>A0A543CJ34_9ACTN</name>
<gene>
    <name evidence="2" type="ORF">FB559_2670</name>
</gene>
<evidence type="ECO:0000259" key="1">
    <source>
        <dbReference type="SMART" id="SM00960"/>
    </source>
</evidence>
<dbReference type="Gene3D" id="3.30.450.30">
    <property type="entry name" value="Dynein light chain 2a, cytoplasmic"/>
    <property type="match status" value="1"/>
</dbReference>
<dbReference type="OrthoDB" id="5187023at2"/>
<dbReference type="SMART" id="SM00960">
    <property type="entry name" value="Robl_LC7"/>
    <property type="match status" value="1"/>
</dbReference>
<sequence length="143" mass="14915">MVSTVPPGQASTGVAWLLRSLVERVPHVRGAVLLSSDGLTKSIHGLGPDEADQLAAIASGFVALARSTGVRFGSSDRVRQVVAELDDTVLFVSSAGLGSVLTVLAERDADPGVVGYEMSQLIKSVRPFLATPARQAAHYPPKP</sequence>
<dbReference type="RefSeq" id="WP_141955870.1">
    <property type="nucleotide sequence ID" value="NZ_VFOZ01000001.1"/>
</dbReference>
<dbReference type="Pfam" id="PF03259">
    <property type="entry name" value="Robl_LC7"/>
    <property type="match status" value="1"/>
</dbReference>
<dbReference type="AlphaFoldDB" id="A0A543CJ34"/>
<keyword evidence="3" id="KW-1185">Reference proteome</keyword>
<dbReference type="Proteomes" id="UP000316096">
    <property type="component" value="Unassembled WGS sequence"/>
</dbReference>
<dbReference type="PANTHER" id="PTHR36222:SF1">
    <property type="entry name" value="SERINE PROTEASE INHIBITOR RV3364C"/>
    <property type="match status" value="1"/>
</dbReference>
<comment type="caution">
    <text evidence="2">The sequence shown here is derived from an EMBL/GenBank/DDBJ whole genome shotgun (WGS) entry which is preliminary data.</text>
</comment>
<dbReference type="EMBL" id="VFOZ01000001">
    <property type="protein sequence ID" value="TQL97095.1"/>
    <property type="molecule type" value="Genomic_DNA"/>
</dbReference>
<dbReference type="SUPFAM" id="SSF103196">
    <property type="entry name" value="Roadblock/LC7 domain"/>
    <property type="match status" value="1"/>
</dbReference>